<gene>
    <name evidence="1" type="ORF">FYJ33_14630</name>
</gene>
<name>A0A7X2T2E2_9CLOT</name>
<protein>
    <submittedName>
        <fullName evidence="1">Uncharacterized protein</fullName>
    </submittedName>
</protein>
<evidence type="ECO:0000313" key="1">
    <source>
        <dbReference type="EMBL" id="MSR92567.1"/>
    </source>
</evidence>
<reference evidence="1 2" key="1">
    <citation type="submission" date="2019-08" db="EMBL/GenBank/DDBJ databases">
        <title>In-depth cultivation of the pig gut microbiome towards novel bacterial diversity and tailored functional studies.</title>
        <authorList>
            <person name="Wylensek D."/>
            <person name="Hitch T.C.A."/>
            <person name="Clavel T."/>
        </authorList>
    </citation>
    <scope>NUCLEOTIDE SEQUENCE [LARGE SCALE GENOMIC DNA]</scope>
    <source>
        <strain evidence="1 2">WCA-383-APC-5B</strain>
    </source>
</reference>
<proteinExistence type="predicted"/>
<keyword evidence="2" id="KW-1185">Reference proteome</keyword>
<evidence type="ECO:0000313" key="2">
    <source>
        <dbReference type="Proteomes" id="UP000460287"/>
    </source>
</evidence>
<dbReference type="EMBL" id="VULX01000037">
    <property type="protein sequence ID" value="MSR92567.1"/>
    <property type="molecule type" value="Genomic_DNA"/>
</dbReference>
<dbReference type="Proteomes" id="UP000460287">
    <property type="component" value="Unassembled WGS sequence"/>
</dbReference>
<dbReference type="AlphaFoldDB" id="A0A7X2T2E2"/>
<organism evidence="1 2">
    <name type="scientific">Inconstantimicrobium porci</name>
    <dbReference type="NCBI Taxonomy" id="2652291"/>
    <lineage>
        <taxon>Bacteria</taxon>
        <taxon>Bacillati</taxon>
        <taxon>Bacillota</taxon>
        <taxon>Clostridia</taxon>
        <taxon>Eubacteriales</taxon>
        <taxon>Clostridiaceae</taxon>
        <taxon>Inconstantimicrobium</taxon>
    </lineage>
</organism>
<comment type="caution">
    <text evidence="1">The sequence shown here is derived from an EMBL/GenBank/DDBJ whole genome shotgun (WGS) entry which is preliminary data.</text>
</comment>
<sequence length="147" mass="17014">MIRTLVCEKEGCTGNKFYVKSDGGNLYIKCKECGEEYCYDVSYYDYKILSSCSNCGNDLFKIFKDTDKEGIYIKCSECGSPPEKIYVDDDGNQVTYEEKKLEEMKNMIYGIDQKINDMNNTINQVKNDQEFLEESMAYLNKFIASKN</sequence>
<accession>A0A7X2T2E2</accession>
<dbReference type="RefSeq" id="WP_154532585.1">
    <property type="nucleotide sequence ID" value="NZ_JAQXTV010000177.1"/>
</dbReference>